<gene>
    <name evidence="2" type="ORF">SAMN02746019_00022380</name>
</gene>
<evidence type="ECO:0000259" key="1">
    <source>
        <dbReference type="Pfam" id="PF07883"/>
    </source>
</evidence>
<accession>A0A212PYL6</accession>
<protein>
    <submittedName>
        <fullName evidence="2">Uncharacterized conserved protein, contains double-stranded beta-helix domain</fullName>
    </submittedName>
</protein>
<dbReference type="Proteomes" id="UP000197025">
    <property type="component" value="Unassembled WGS sequence"/>
</dbReference>
<dbReference type="InParanoid" id="A0A212PYL6"/>
<organism evidence="2 3">
    <name type="scientific">Thermoflexus hugenholtzii JAD2</name>
    <dbReference type="NCBI Taxonomy" id="877466"/>
    <lineage>
        <taxon>Bacteria</taxon>
        <taxon>Bacillati</taxon>
        <taxon>Chloroflexota</taxon>
        <taxon>Thermoflexia</taxon>
        <taxon>Thermoflexales</taxon>
        <taxon>Thermoflexaceae</taxon>
        <taxon>Thermoflexus</taxon>
    </lineage>
</organism>
<dbReference type="EMBL" id="FYEK01000003">
    <property type="protein sequence ID" value="SNB52048.1"/>
    <property type="molecule type" value="Genomic_DNA"/>
</dbReference>
<dbReference type="AlphaFoldDB" id="A0A212PYL6"/>
<proteinExistence type="predicted"/>
<keyword evidence="3" id="KW-1185">Reference proteome</keyword>
<dbReference type="InterPro" id="IPR014710">
    <property type="entry name" value="RmlC-like_jellyroll"/>
</dbReference>
<dbReference type="SUPFAM" id="SSF51182">
    <property type="entry name" value="RmlC-like cupins"/>
    <property type="match status" value="2"/>
</dbReference>
<dbReference type="RefSeq" id="WP_088570021.1">
    <property type="nucleotide sequence ID" value="NZ_FYEK01000003.1"/>
</dbReference>
<dbReference type="Pfam" id="PF07883">
    <property type="entry name" value="Cupin_2"/>
    <property type="match status" value="1"/>
</dbReference>
<name>A0A212PYL6_9CHLR</name>
<sequence>MIFRASIPEIRELLQKPFQVYPVARLGGVQVYVYRSHGEVQKHRHPEFDEVFMVYEGLVTFGIGGEEFTLRPDELLWIPRGMAHWSGSRLPSMVLLFRRDEEPLRWNGDFRIREGPGERPVIVRIHEALQDAPPGSSRFLLEASGVRYLAVRTREGSTEWEARGPALLLLLRGELALEGEGPGFPEPARGILAPGELAVLPPGTRGRWESERPAVLLWVENVEHI</sequence>
<dbReference type="OrthoDB" id="9794183at2"/>
<feature type="domain" description="Cupin type-2" evidence="1">
    <location>
        <begin position="35"/>
        <end position="85"/>
    </location>
</feature>
<evidence type="ECO:0000313" key="3">
    <source>
        <dbReference type="Proteomes" id="UP000197025"/>
    </source>
</evidence>
<dbReference type="InterPro" id="IPR011051">
    <property type="entry name" value="RmlC_Cupin_sf"/>
</dbReference>
<evidence type="ECO:0000313" key="2">
    <source>
        <dbReference type="EMBL" id="SNB52048.1"/>
    </source>
</evidence>
<reference evidence="3" key="1">
    <citation type="submission" date="2017-06" db="EMBL/GenBank/DDBJ databases">
        <authorList>
            <person name="Varghese N."/>
            <person name="Submissions S."/>
        </authorList>
    </citation>
    <scope>NUCLEOTIDE SEQUENCE [LARGE SCALE GENOMIC DNA]</scope>
    <source>
        <strain evidence="3">JAD2</strain>
    </source>
</reference>
<dbReference type="InterPro" id="IPR013096">
    <property type="entry name" value="Cupin_2"/>
</dbReference>
<dbReference type="Gene3D" id="2.60.120.10">
    <property type="entry name" value="Jelly Rolls"/>
    <property type="match status" value="1"/>
</dbReference>